<evidence type="ECO:0000259" key="4">
    <source>
        <dbReference type="Pfam" id="PF04841"/>
    </source>
</evidence>
<dbReference type="AlphaFoldDB" id="A0AAV5S3S2"/>
<dbReference type="GO" id="GO:0030897">
    <property type="term" value="C:HOPS complex"/>
    <property type="evidence" value="ECO:0007669"/>
    <property type="project" value="TreeGrafter"/>
</dbReference>
<name>A0AAV5S3S2_MAUHU</name>
<dbReference type="GO" id="GO:0016197">
    <property type="term" value="P:endosomal transport"/>
    <property type="evidence" value="ECO:0007669"/>
    <property type="project" value="TreeGrafter"/>
</dbReference>
<gene>
    <name evidence="5" type="ORF">DAKH74_040880</name>
</gene>
<feature type="domain" description="Vps16 C-terminal" evidence="3">
    <location>
        <begin position="481"/>
        <end position="788"/>
    </location>
</feature>
<dbReference type="InterPro" id="IPR011044">
    <property type="entry name" value="Quino_amine_DH_bsu"/>
</dbReference>
<evidence type="ECO:0000256" key="1">
    <source>
        <dbReference type="ARBA" id="ARBA00009250"/>
    </source>
</evidence>
<organism evidence="5 6">
    <name type="scientific">Maudiozyma humilis</name>
    <name type="common">Sour dough yeast</name>
    <name type="synonym">Kazachstania humilis</name>
    <dbReference type="NCBI Taxonomy" id="51915"/>
    <lineage>
        <taxon>Eukaryota</taxon>
        <taxon>Fungi</taxon>
        <taxon>Dikarya</taxon>
        <taxon>Ascomycota</taxon>
        <taxon>Saccharomycotina</taxon>
        <taxon>Saccharomycetes</taxon>
        <taxon>Saccharomycetales</taxon>
        <taxon>Saccharomycetaceae</taxon>
        <taxon>Maudiozyma</taxon>
    </lineage>
</organism>
<dbReference type="GO" id="GO:0005768">
    <property type="term" value="C:endosome"/>
    <property type="evidence" value="ECO:0007669"/>
    <property type="project" value="TreeGrafter"/>
</dbReference>
<evidence type="ECO:0000259" key="3">
    <source>
        <dbReference type="Pfam" id="PF04840"/>
    </source>
</evidence>
<dbReference type="GO" id="GO:0006886">
    <property type="term" value="P:intracellular protein transport"/>
    <property type="evidence" value="ECO:0007669"/>
    <property type="project" value="InterPro"/>
</dbReference>
<dbReference type="InterPro" id="IPR006925">
    <property type="entry name" value="Vps16_C"/>
</dbReference>
<dbReference type="InterPro" id="IPR006926">
    <property type="entry name" value="Vps16_N"/>
</dbReference>
<accession>A0AAV5S3S2</accession>
<dbReference type="InterPro" id="IPR016534">
    <property type="entry name" value="VPS16"/>
</dbReference>
<dbReference type="GO" id="GO:0042144">
    <property type="term" value="P:vacuole fusion, non-autophagic"/>
    <property type="evidence" value="ECO:0007669"/>
    <property type="project" value="TreeGrafter"/>
</dbReference>
<keyword evidence="6" id="KW-1185">Reference proteome</keyword>
<protein>
    <recommendedName>
        <fullName evidence="2">Probable vacuolar protein sorting-associated protein 16 homolog</fullName>
    </recommendedName>
</protein>
<feature type="domain" description="Vps16 N-terminal" evidence="4">
    <location>
        <begin position="5"/>
        <end position="380"/>
    </location>
</feature>
<dbReference type="SUPFAM" id="SSF50969">
    <property type="entry name" value="YVTN repeat-like/Quinoprotein amine dehydrogenase"/>
    <property type="match status" value="1"/>
</dbReference>
<evidence type="ECO:0000256" key="2">
    <source>
        <dbReference type="PIRNR" id="PIRNR007949"/>
    </source>
</evidence>
<dbReference type="Pfam" id="PF04841">
    <property type="entry name" value="Vps16_N"/>
    <property type="match status" value="1"/>
</dbReference>
<dbReference type="Proteomes" id="UP001377567">
    <property type="component" value="Unassembled WGS sequence"/>
</dbReference>
<keyword evidence="2" id="KW-0813">Transport</keyword>
<dbReference type="PIRSF" id="PIRSF007949">
    <property type="entry name" value="VPS16"/>
    <property type="match status" value="1"/>
</dbReference>
<dbReference type="GO" id="GO:0003779">
    <property type="term" value="F:actin binding"/>
    <property type="evidence" value="ECO:0007669"/>
    <property type="project" value="TreeGrafter"/>
</dbReference>
<dbReference type="InterPro" id="IPR038132">
    <property type="entry name" value="Vps16_C_sf"/>
</dbReference>
<comment type="caution">
    <text evidence="5">The sequence shown here is derived from an EMBL/GenBank/DDBJ whole genome shotgun (WGS) entry which is preliminary data.</text>
</comment>
<proteinExistence type="inferred from homology"/>
<dbReference type="Gene3D" id="1.10.150.780">
    <property type="entry name" value="Vps16, C-terminal region"/>
    <property type="match status" value="1"/>
</dbReference>
<reference evidence="5 6" key="1">
    <citation type="journal article" date="2023" name="Elife">
        <title>Identification of key yeast species and microbe-microbe interactions impacting larval growth of Drosophila in the wild.</title>
        <authorList>
            <person name="Mure A."/>
            <person name="Sugiura Y."/>
            <person name="Maeda R."/>
            <person name="Honda K."/>
            <person name="Sakurai N."/>
            <person name="Takahashi Y."/>
            <person name="Watada M."/>
            <person name="Katoh T."/>
            <person name="Gotoh A."/>
            <person name="Gotoh Y."/>
            <person name="Taniguchi I."/>
            <person name="Nakamura K."/>
            <person name="Hayashi T."/>
            <person name="Katayama T."/>
            <person name="Uemura T."/>
            <person name="Hattori Y."/>
        </authorList>
    </citation>
    <scope>NUCLEOTIDE SEQUENCE [LARGE SCALE GENOMIC DNA]</scope>
    <source>
        <strain evidence="5 6">KH-74</strain>
    </source>
</reference>
<dbReference type="Pfam" id="PF04840">
    <property type="entry name" value="Vps16_C"/>
    <property type="match status" value="1"/>
</dbReference>
<dbReference type="PANTHER" id="PTHR12811:SF0">
    <property type="entry name" value="VACUOLAR PROTEIN SORTING-ASSOCIATED PROTEIN 16 HOMOLOG"/>
    <property type="match status" value="1"/>
</dbReference>
<dbReference type="EMBL" id="BTGD01000013">
    <property type="protein sequence ID" value="GMM57472.1"/>
    <property type="molecule type" value="Genomic_DNA"/>
</dbReference>
<keyword evidence="2" id="KW-0653">Protein transport</keyword>
<evidence type="ECO:0000313" key="5">
    <source>
        <dbReference type="EMBL" id="GMM57472.1"/>
    </source>
</evidence>
<dbReference type="PANTHER" id="PTHR12811">
    <property type="entry name" value="VACUOLAR PROTEIN SORTING VPS16"/>
    <property type="match status" value="1"/>
</dbReference>
<sequence length="798" mass="92414">MAPNPSLNWERLQNVFYRSTLLHALEWQPTKELRYATSLCFVAIDTGKSIQIFNYLGELLADISMKLLDTVIKFEFDTCDQRTLVVVGIQSIKVVKSWAPLVIRTINLPLEFPDVIWDYKDGVCVLKDTRDVLRYNRDTEHFELVIRNDGRYNILTKDYWDCNNNEIIILDTDHVFRADIHSGDMSTFKETNEWHKVRISNNGFVCLYNSKYNKLDICTTTGKLVLEHTMDQVPSSIQWCGDDSIACAFDDTVRLFGPNGEYVSFWYPNSLVGIVTEIDGLKVLTQSEVYLITKVPGHTSRIYRMGSTEAGSMLLDSWHMLSSHTARALDYLREFDLKRGIVDCIDAAQDEMDPLLQKELLNSASFGKTMLTYNEFDSNVFVRACDNVRLLNVLRGLGFFLTNTEYQSLGFEGIIGALLLCHKYYESIEICKQFKQPGFVSNIVQRWAQNKIQSSPDVDDTELFRDIKEHLDDETLSGGLSTAKIAQTAFAEGRFSLARSFAMIEKSPELKATALITLDDNIPAIQESLKSKCPEFVLSVLLLLKGKLTQLQLTKILIVALSDDPLYLYFQRDNYEQLFDYYRQTDRYRELAHLIFAHNRDNIIPFLPQIKDLYSNDLNDPISKQDIGYLKRNEALAEYQEQLSNTLGTDFIGMTLQATLERLIRLKHVKEWKSLVKKFKIRDKKYYHTMCRILIDEKRFEDLYNFAIERKSPIGYYPFFKYLKKAGKPKEAARYVPMINEMTYQEKVKTLQEVKGYLELIQLFTKEKNILALKDLYQQIPVNEVQLRSLITQTISNF</sequence>
<comment type="function">
    <text evidence="2">Essential for vacuolar protein sorting. Required for vacuole biogenesis, stability and to maintain vacuole morphology.</text>
</comment>
<evidence type="ECO:0000313" key="6">
    <source>
        <dbReference type="Proteomes" id="UP001377567"/>
    </source>
</evidence>
<comment type="similarity">
    <text evidence="1 2">Belongs to the VPS16 family.</text>
</comment>